<reference evidence="8 10" key="2">
    <citation type="submission" date="2018-08" db="EMBL/GenBank/DDBJ databases">
        <title>Genomic Encyclopedia of Archaeal and Bacterial Type Strains, Phase II (KMG-II): from individual species to whole genera.</title>
        <authorList>
            <person name="Goeker M."/>
        </authorList>
    </citation>
    <scope>NUCLEOTIDE SEQUENCE [LARGE SCALE GENOMIC DNA]</scope>
    <source>
        <strain evidence="8 10">DSM 2261</strain>
    </source>
</reference>
<dbReference type="Gene3D" id="3.30.1330.60">
    <property type="entry name" value="OmpA-like domain"/>
    <property type="match status" value="1"/>
</dbReference>
<dbReference type="PROSITE" id="PS51123">
    <property type="entry name" value="OMPA_2"/>
    <property type="match status" value="1"/>
</dbReference>
<dbReference type="InterPro" id="IPR036737">
    <property type="entry name" value="OmpA-like_sf"/>
</dbReference>
<proteinExistence type="predicted"/>
<dbReference type="InterPro" id="IPR006665">
    <property type="entry name" value="OmpA-like"/>
</dbReference>
<evidence type="ECO:0000256" key="1">
    <source>
        <dbReference type="ARBA" id="ARBA00004442"/>
    </source>
</evidence>
<dbReference type="AlphaFoldDB" id="A0AAC8QAE6"/>
<dbReference type="Pfam" id="PF00691">
    <property type="entry name" value="OmpA"/>
    <property type="match status" value="1"/>
</dbReference>
<evidence type="ECO:0000313" key="9">
    <source>
        <dbReference type="Proteomes" id="UP000035579"/>
    </source>
</evidence>
<dbReference type="PANTHER" id="PTHR30329:SF21">
    <property type="entry name" value="LIPOPROTEIN YIAD-RELATED"/>
    <property type="match status" value="1"/>
</dbReference>
<dbReference type="EMBL" id="QUMU01000001">
    <property type="protein sequence ID" value="REG37814.1"/>
    <property type="molecule type" value="Genomic_DNA"/>
</dbReference>
<dbReference type="InterPro" id="IPR050330">
    <property type="entry name" value="Bact_OuterMem_StrucFunc"/>
</dbReference>
<evidence type="ECO:0000313" key="7">
    <source>
        <dbReference type="EMBL" id="AKJ04105.1"/>
    </source>
</evidence>
<gene>
    <name evidence="7" type="ORF">AA314_05731</name>
    <name evidence="8" type="ORF">ATI61_101801</name>
</gene>
<name>A0AAC8QAE6_9BACT</name>
<dbReference type="CDD" id="cd07185">
    <property type="entry name" value="OmpA_C-like"/>
    <property type="match status" value="1"/>
</dbReference>
<comment type="subcellular location">
    <subcellularLocation>
        <location evidence="1">Cell outer membrane</location>
    </subcellularLocation>
</comment>
<keyword evidence="10" id="KW-1185">Reference proteome</keyword>
<feature type="domain" description="OmpA-like" evidence="6">
    <location>
        <begin position="351"/>
        <end position="469"/>
    </location>
</feature>
<evidence type="ECO:0000256" key="3">
    <source>
        <dbReference type="ARBA" id="ARBA00023237"/>
    </source>
</evidence>
<sequence>MAAALLAGSLASAQSTEQLPGFDLERLETNVGRGTLLVGNGELLVPGGLSVSLLGHYQRLPLVLSDGAQDLRVVQDRATGLLAASYGVLPWLELSAQVPFVLWQQGDDPSLVGLAPLAAQGLGTPVLQARLGLLSRRQQQPVDLSADLGVGLPVGTGLALAGDAGPRFHARMVVGTTLGWLQPSLEAGVLFRPSVALASTEQAARQGATSEIRLGAALATTGKGLRGELGLRTTLAPQVSMELLGGVRFPLLVGLDAFVLGGPGVGGALGTPLFRVLAGVAFRSEPPPRISFLDPNADRDFQLTLAKPQPPPEDNPVRPVGTHELYVTRDDSPDTSADGTPREPPRPYQPGPQERLVLRGEVHFTQGAAELSGVVPLLDQAVLRVLEQTRGATIVIEGHADSEGTDTSNMLMSLRRAQAVRRYLIDQGVPATRVRIRGFGSSWPVSAQPATEQERQLNRRAEVLVLTEEPKAPVTQAPAP</sequence>
<dbReference type="InterPro" id="IPR006664">
    <property type="entry name" value="OMP_bac"/>
</dbReference>
<dbReference type="Proteomes" id="UP000256345">
    <property type="component" value="Unassembled WGS sequence"/>
</dbReference>
<dbReference type="PRINTS" id="PR01021">
    <property type="entry name" value="OMPADOMAIN"/>
</dbReference>
<evidence type="ECO:0000256" key="2">
    <source>
        <dbReference type="ARBA" id="ARBA00023136"/>
    </source>
</evidence>
<keyword evidence="3" id="KW-0998">Cell outer membrane</keyword>
<dbReference type="SUPFAM" id="SSF103088">
    <property type="entry name" value="OmpA-like"/>
    <property type="match status" value="1"/>
</dbReference>
<accession>A0AAC8QAE6</accession>
<reference evidence="7 9" key="1">
    <citation type="submission" date="2015-05" db="EMBL/GenBank/DDBJ databases">
        <title>Genome assembly of Archangium gephyra DSM 2261.</title>
        <authorList>
            <person name="Sharma G."/>
            <person name="Subramanian S."/>
        </authorList>
    </citation>
    <scope>NUCLEOTIDE SEQUENCE [LARGE SCALE GENOMIC DNA]</scope>
    <source>
        <strain evidence="7 9">DSM 2261</strain>
    </source>
</reference>
<protein>
    <submittedName>
        <fullName evidence="7">OmpA domain protein</fullName>
    </submittedName>
    <submittedName>
        <fullName evidence="8">Outer membrane protein OmpA-like peptidoglycan-associated protein</fullName>
    </submittedName>
</protein>
<evidence type="ECO:0000256" key="5">
    <source>
        <dbReference type="SAM" id="MobiDB-lite"/>
    </source>
</evidence>
<feature type="region of interest" description="Disordered" evidence="5">
    <location>
        <begin position="325"/>
        <end position="353"/>
    </location>
</feature>
<evidence type="ECO:0000256" key="4">
    <source>
        <dbReference type="PROSITE-ProRule" id="PRU00473"/>
    </source>
</evidence>
<dbReference type="GO" id="GO:0009279">
    <property type="term" value="C:cell outer membrane"/>
    <property type="evidence" value="ECO:0007669"/>
    <property type="project" value="UniProtKB-SubCell"/>
</dbReference>
<organism evidence="7 9">
    <name type="scientific">Archangium gephyra</name>
    <dbReference type="NCBI Taxonomy" id="48"/>
    <lineage>
        <taxon>Bacteria</taxon>
        <taxon>Pseudomonadati</taxon>
        <taxon>Myxococcota</taxon>
        <taxon>Myxococcia</taxon>
        <taxon>Myxococcales</taxon>
        <taxon>Cystobacterineae</taxon>
        <taxon>Archangiaceae</taxon>
        <taxon>Archangium</taxon>
    </lineage>
</organism>
<evidence type="ECO:0000313" key="8">
    <source>
        <dbReference type="EMBL" id="REG37814.1"/>
    </source>
</evidence>
<evidence type="ECO:0000259" key="6">
    <source>
        <dbReference type="PROSITE" id="PS51123"/>
    </source>
</evidence>
<keyword evidence="2 4" id="KW-0472">Membrane</keyword>
<dbReference type="KEGG" id="age:AA314_05731"/>
<dbReference type="Proteomes" id="UP000035579">
    <property type="component" value="Chromosome"/>
</dbReference>
<evidence type="ECO:0000313" key="10">
    <source>
        <dbReference type="Proteomes" id="UP000256345"/>
    </source>
</evidence>
<dbReference type="PANTHER" id="PTHR30329">
    <property type="entry name" value="STATOR ELEMENT OF FLAGELLAR MOTOR COMPLEX"/>
    <property type="match status" value="1"/>
</dbReference>
<dbReference type="RefSeq" id="WP_245682617.1">
    <property type="nucleotide sequence ID" value="NZ_CP011509.1"/>
</dbReference>
<dbReference type="EMBL" id="CP011509">
    <property type="protein sequence ID" value="AKJ04105.1"/>
    <property type="molecule type" value="Genomic_DNA"/>
</dbReference>